<gene>
    <name evidence="2" type="ORF">CL6EHI_040470</name>
</gene>
<name>A0A175JPW4_ENTHI</name>
<dbReference type="InterPro" id="IPR043136">
    <property type="entry name" value="B30.2/SPRY_sf"/>
</dbReference>
<reference evidence="2 3" key="1">
    <citation type="submission" date="2016-05" db="EMBL/GenBank/DDBJ databases">
        <title>First whole genome sequencing of Entamoeba histolytica HM1:IMSS-clone-6.</title>
        <authorList>
            <person name="Mukherjee Avik.K."/>
            <person name="Izumyama S."/>
            <person name="Nakada-Tsukui K."/>
            <person name="Nozaki T."/>
        </authorList>
    </citation>
    <scope>NUCLEOTIDE SEQUENCE [LARGE SCALE GENOMIC DNA]</scope>
    <source>
        <strain evidence="2 3">HM1:IMSS clone 6</strain>
    </source>
</reference>
<dbReference type="eggNOG" id="ENOG502RFXT">
    <property type="taxonomic scope" value="Eukaryota"/>
</dbReference>
<accession>A0A175JPW4</accession>
<evidence type="ECO:0000313" key="3">
    <source>
        <dbReference type="Proteomes" id="UP000078387"/>
    </source>
</evidence>
<dbReference type="Gene3D" id="2.60.120.920">
    <property type="match status" value="1"/>
</dbReference>
<dbReference type="InterPro" id="IPR001870">
    <property type="entry name" value="B30.2/SPRY"/>
</dbReference>
<dbReference type="InterPro" id="IPR013320">
    <property type="entry name" value="ConA-like_dom_sf"/>
</dbReference>
<dbReference type="CDD" id="cd12885">
    <property type="entry name" value="SPRY_RanBP_like"/>
    <property type="match status" value="1"/>
</dbReference>
<dbReference type="VEuPathDB" id="AmoebaDB:EHI8A_094340"/>
<sequence>MMVCLELPFLLNVIHYFESKNDLENFMIINKKCLSTLFALRVNPLFRNDNDLCWLINHFQIETIDFGDIPISSIELLMKTKRIRNPNFYPIIKNGLLNELNASEIFKKVTHLKLYKRTEEDQINEMKNVNNLILKYYKSFIHLNYLEGDLELVLYFLSRYTNYGREKFIKIPSTLLIYSLNGNAIELKKSNIELIQKIESLIPDNQIINFYIIFDNNAKKELFKSQVTRSWYRRISYELNEQWNKNVICDGGCCILFKRLVDNSMNELLNKMYPKELIFEEITTTTKWDIPSYITTIHINYSSKTTHWKFKPTLRFIKELFMNQIDFIIISSSLENLQQMFLCSCQESTFQNCEMKSLKRIRIINSFHLNFYKCSYGSLEELTIINSGGVHFTNLIKSLKKIELVNSRRLTIPFEHEQDNIFTFYIESCSEVHLSPNILKLLNLKSNHHEFSNTFYFPPIKEYQNKHLFTFNKFISFSNDIEVIEDSIRRIKDKNSMEEYDLIVSRDFGTFANYYKKQMFSTIQGEVYHLKGIRYIEITVVGNSWISIGCIDEENYECTISSQLGWLKNSIGFHSDDGKVYLESTYKTIAQGLAYGNKVGQTNIIGIGYDCFNEEIFYTINGCFWKKFKIPWRNVAVAISFGKFHPIQINSGRKPFLFDNRQIFSELLYNS</sequence>
<dbReference type="InterPro" id="IPR003877">
    <property type="entry name" value="SPRY_dom"/>
</dbReference>
<dbReference type="SMART" id="SM00449">
    <property type="entry name" value="SPRY"/>
    <property type="match status" value="1"/>
</dbReference>
<protein>
    <recommendedName>
        <fullName evidence="1">B30.2/SPRY domain-containing protein</fullName>
    </recommendedName>
</protein>
<evidence type="ECO:0000313" key="2">
    <source>
        <dbReference type="EMBL" id="GAT95478.1"/>
    </source>
</evidence>
<evidence type="ECO:0000259" key="1">
    <source>
        <dbReference type="PROSITE" id="PS50188"/>
    </source>
</evidence>
<dbReference type="Proteomes" id="UP000078387">
    <property type="component" value="Unassembled WGS sequence"/>
</dbReference>
<dbReference type="SUPFAM" id="SSF49899">
    <property type="entry name" value="Concanavalin A-like lectins/glucanases"/>
    <property type="match status" value="1"/>
</dbReference>
<dbReference type="VEuPathDB" id="AmoebaDB:EHI7A_091390"/>
<dbReference type="VEuPathDB" id="AmoebaDB:EHI5A_123790"/>
<proteinExistence type="predicted"/>
<dbReference type="PROSITE" id="PS50188">
    <property type="entry name" value="B302_SPRY"/>
    <property type="match status" value="1"/>
</dbReference>
<dbReference type="AlphaFoldDB" id="A0A175JPW4"/>
<feature type="domain" description="B30.2/SPRY" evidence="1">
    <location>
        <begin position="470"/>
        <end position="656"/>
    </location>
</feature>
<organism evidence="2 3">
    <name type="scientific">Entamoeba histolytica</name>
    <dbReference type="NCBI Taxonomy" id="5759"/>
    <lineage>
        <taxon>Eukaryota</taxon>
        <taxon>Amoebozoa</taxon>
        <taxon>Evosea</taxon>
        <taxon>Archamoebae</taxon>
        <taxon>Mastigamoebida</taxon>
        <taxon>Entamoebidae</taxon>
        <taxon>Entamoeba</taxon>
    </lineage>
</organism>
<dbReference type="InterPro" id="IPR044736">
    <property type="entry name" value="Gid1/RanBPM/SPLA_SPRY"/>
</dbReference>
<dbReference type="EMBL" id="BDEQ01000001">
    <property type="protein sequence ID" value="GAT95478.1"/>
    <property type="molecule type" value="Genomic_DNA"/>
</dbReference>
<dbReference type="VEuPathDB" id="AmoebaDB:EHI_040470"/>
<dbReference type="VEuPathDB" id="AmoebaDB:KM1_163740"/>
<comment type="caution">
    <text evidence="2">The sequence shown here is derived from an EMBL/GenBank/DDBJ whole genome shotgun (WGS) entry which is preliminary data.</text>
</comment>
<dbReference type="Pfam" id="PF00622">
    <property type="entry name" value="SPRY"/>
    <property type="match status" value="1"/>
</dbReference>